<keyword evidence="1 3" id="KW-0808">Transferase</keyword>
<dbReference type="CDD" id="cd03809">
    <property type="entry name" value="GT4_MtfB-like"/>
    <property type="match status" value="1"/>
</dbReference>
<evidence type="ECO:0000313" key="4">
    <source>
        <dbReference type="Proteomes" id="UP000272778"/>
    </source>
</evidence>
<evidence type="ECO:0000313" key="3">
    <source>
        <dbReference type="EMBL" id="RQH04138.1"/>
    </source>
</evidence>
<keyword evidence="4" id="KW-1185">Reference proteome</keyword>
<dbReference type="Pfam" id="PF00534">
    <property type="entry name" value="Glycos_transf_1"/>
    <property type="match status" value="1"/>
</dbReference>
<dbReference type="OrthoDB" id="433681at2"/>
<sequence length="371" mass="40958">MKSIASKTIAFNGKFFGAAPTGVHRVAEQLVAATDALIGAQVGDGANYAVIARDRVAIPPYRNILCVRENPWVRRMHRIAWEQFYLPLARRKDFILNLCNLGPLLHRDSATMIHDAQVYSAPESYSLPFRLWYRFQFFFIGRRHRIIFTVSEFSKRELVRYGVASANKIVVVHNGCDHVLQIRPDGRQLAVLSLKPRRYVLALANTQKHKNIGVLLKAFTGAELKDVELVLFGGATQADFQNLGYFVPPNVRFAGRISDPELVGLMISAGALAFPSVTEGFGLPPLEAMALGCPVVAAPFGALPEVCGGAALYADPFSPDAWRLNIITALDDETMRQCLISAGLQRAGDFTWKRAARRLCEAVKNANGEFA</sequence>
<dbReference type="AlphaFoldDB" id="A0A3N6MKV6"/>
<gene>
    <name evidence="3" type="ORF">D1Y85_18765</name>
</gene>
<dbReference type="InterPro" id="IPR001296">
    <property type="entry name" value="Glyco_trans_1"/>
</dbReference>
<dbReference type="EMBL" id="RQIS01000014">
    <property type="protein sequence ID" value="RQH04138.1"/>
    <property type="molecule type" value="Genomic_DNA"/>
</dbReference>
<dbReference type="PANTHER" id="PTHR46401:SF2">
    <property type="entry name" value="GLYCOSYLTRANSFERASE WBBK-RELATED"/>
    <property type="match status" value="1"/>
</dbReference>
<dbReference type="Gene3D" id="3.40.50.2000">
    <property type="entry name" value="Glycogen Phosphorylase B"/>
    <property type="match status" value="2"/>
</dbReference>
<organism evidence="3 4">
    <name type="scientific">Paraburkholderia dinghuensis</name>
    <dbReference type="NCBI Taxonomy" id="2305225"/>
    <lineage>
        <taxon>Bacteria</taxon>
        <taxon>Pseudomonadati</taxon>
        <taxon>Pseudomonadota</taxon>
        <taxon>Betaproteobacteria</taxon>
        <taxon>Burkholderiales</taxon>
        <taxon>Burkholderiaceae</taxon>
        <taxon>Paraburkholderia</taxon>
    </lineage>
</organism>
<proteinExistence type="predicted"/>
<reference evidence="3 4" key="1">
    <citation type="submission" date="2018-11" db="EMBL/GenBank/DDBJ databases">
        <title>Paraburkholderia sp. DHOA04, isolated from soil.</title>
        <authorList>
            <person name="Gao Z.-H."/>
            <person name="Qiu L.-H."/>
            <person name="Fu J.-C."/>
        </authorList>
    </citation>
    <scope>NUCLEOTIDE SEQUENCE [LARGE SCALE GENOMIC DNA]</scope>
    <source>
        <strain evidence="3 4">DHOA04</strain>
    </source>
</reference>
<evidence type="ECO:0000259" key="2">
    <source>
        <dbReference type="Pfam" id="PF00534"/>
    </source>
</evidence>
<dbReference type="GO" id="GO:0009103">
    <property type="term" value="P:lipopolysaccharide biosynthetic process"/>
    <property type="evidence" value="ECO:0007669"/>
    <property type="project" value="TreeGrafter"/>
</dbReference>
<accession>A0A3N6MKV6</accession>
<dbReference type="PANTHER" id="PTHR46401">
    <property type="entry name" value="GLYCOSYLTRANSFERASE WBBK-RELATED"/>
    <property type="match status" value="1"/>
</dbReference>
<dbReference type="Proteomes" id="UP000272778">
    <property type="component" value="Unassembled WGS sequence"/>
</dbReference>
<dbReference type="GO" id="GO:0016757">
    <property type="term" value="F:glycosyltransferase activity"/>
    <property type="evidence" value="ECO:0007669"/>
    <property type="project" value="InterPro"/>
</dbReference>
<dbReference type="RefSeq" id="WP_124152584.1">
    <property type="nucleotide sequence ID" value="NZ_RQIS01000014.1"/>
</dbReference>
<protein>
    <submittedName>
        <fullName evidence="3">Glycosyltransferase family 1 protein</fullName>
    </submittedName>
</protein>
<evidence type="ECO:0000256" key="1">
    <source>
        <dbReference type="ARBA" id="ARBA00022679"/>
    </source>
</evidence>
<dbReference type="SUPFAM" id="SSF53756">
    <property type="entry name" value="UDP-Glycosyltransferase/glycogen phosphorylase"/>
    <property type="match status" value="1"/>
</dbReference>
<name>A0A3N6MKV6_9BURK</name>
<feature type="domain" description="Glycosyl transferase family 1" evidence="2">
    <location>
        <begin position="196"/>
        <end position="343"/>
    </location>
</feature>
<comment type="caution">
    <text evidence="3">The sequence shown here is derived from an EMBL/GenBank/DDBJ whole genome shotgun (WGS) entry which is preliminary data.</text>
</comment>